<dbReference type="GeneID" id="40310965"/>
<dbReference type="OrthoDB" id="10572146at2759"/>
<gene>
    <name evidence="2" type="ORF">BESB_060370</name>
</gene>
<evidence type="ECO:0000313" key="3">
    <source>
        <dbReference type="Proteomes" id="UP000224006"/>
    </source>
</evidence>
<keyword evidence="3" id="KW-1185">Reference proteome</keyword>
<proteinExistence type="predicted"/>
<reference evidence="2 3" key="1">
    <citation type="submission" date="2017-09" db="EMBL/GenBank/DDBJ databases">
        <title>Genome sequencing of Besnoitia besnoiti strain Bb-Ger1.</title>
        <authorList>
            <person name="Schares G."/>
            <person name="Venepally P."/>
            <person name="Lorenzi H.A."/>
        </authorList>
    </citation>
    <scope>NUCLEOTIDE SEQUENCE [LARGE SCALE GENOMIC DNA]</scope>
    <source>
        <strain evidence="2 3">Bb-Ger1</strain>
    </source>
</reference>
<dbReference type="RefSeq" id="XP_029219159.1">
    <property type="nucleotide sequence ID" value="XM_029364451.1"/>
</dbReference>
<dbReference type="VEuPathDB" id="ToxoDB:BESB_060370"/>
<dbReference type="Proteomes" id="UP000224006">
    <property type="component" value="Chromosome V"/>
</dbReference>
<organism evidence="2 3">
    <name type="scientific">Besnoitia besnoiti</name>
    <name type="common">Apicomplexan protozoan</name>
    <dbReference type="NCBI Taxonomy" id="94643"/>
    <lineage>
        <taxon>Eukaryota</taxon>
        <taxon>Sar</taxon>
        <taxon>Alveolata</taxon>
        <taxon>Apicomplexa</taxon>
        <taxon>Conoidasida</taxon>
        <taxon>Coccidia</taxon>
        <taxon>Eucoccidiorida</taxon>
        <taxon>Eimeriorina</taxon>
        <taxon>Sarcocystidae</taxon>
        <taxon>Besnoitia</taxon>
    </lineage>
</organism>
<sequence>MTTGRINQVNIERLTVEFLTRQHSGSCGTPKAQGSAAKRASSQRSQRSRMRSQSRGSKRDPGMESLPELPRPHCEMCGAAECLRPWLDDRCHCKACLGLQKGECESPRMKARRASQPSCESFYASKCMKHQFETRAQTMKSRQPTTKDMLMKHFSKRSRTFEEAAKGDKPLATIKTHASQTTVKRQESEKITPPEGQNAAGRVDGERRAYSCESMTPSVRLNLWITLTPQTRLHEGRTVGSPSLMLDRKQLSLQLPSAAMRSRGSSRGRSSSRRRDAGVDSTPALPRPHCEMCGAAECLRPWLDDRCHCDACLGLEKRECSSPRMRARKASNPTCESFYASKCQRHEFEMQTPVKSRLPTTRVPEKQPPHATLKKEQTLAQMRDENALSTLTTTATIK</sequence>
<accession>A0A2A9MIC1</accession>
<feature type="compositionally biased region" description="Low complexity" evidence="1">
    <location>
        <begin position="31"/>
        <end position="45"/>
    </location>
</feature>
<dbReference type="EMBL" id="NWUJ01000005">
    <property type="protein sequence ID" value="PFH35150.1"/>
    <property type="molecule type" value="Genomic_DNA"/>
</dbReference>
<feature type="region of interest" description="Disordered" evidence="1">
    <location>
        <begin position="177"/>
        <end position="204"/>
    </location>
</feature>
<evidence type="ECO:0000256" key="1">
    <source>
        <dbReference type="SAM" id="MobiDB-lite"/>
    </source>
</evidence>
<comment type="caution">
    <text evidence="2">The sequence shown here is derived from an EMBL/GenBank/DDBJ whole genome shotgun (WGS) entry which is preliminary data.</text>
</comment>
<dbReference type="AlphaFoldDB" id="A0A2A9MIC1"/>
<feature type="compositionally biased region" description="Basic and acidic residues" evidence="1">
    <location>
        <begin position="363"/>
        <end position="377"/>
    </location>
</feature>
<name>A0A2A9MIC1_BESBE</name>
<feature type="region of interest" description="Disordered" evidence="1">
    <location>
        <begin position="253"/>
        <end position="285"/>
    </location>
</feature>
<feature type="region of interest" description="Disordered" evidence="1">
    <location>
        <begin position="22"/>
        <end position="70"/>
    </location>
</feature>
<feature type="region of interest" description="Disordered" evidence="1">
    <location>
        <begin position="357"/>
        <end position="377"/>
    </location>
</feature>
<protein>
    <submittedName>
        <fullName evidence="2">Uncharacterized protein</fullName>
    </submittedName>
</protein>
<dbReference type="KEGG" id="bbes:BESB_060370"/>
<evidence type="ECO:0000313" key="2">
    <source>
        <dbReference type="EMBL" id="PFH35150.1"/>
    </source>
</evidence>